<organism evidence="2 3">
    <name type="scientific">Actinoplanes sandaracinus</name>
    <dbReference type="NCBI Taxonomy" id="3045177"/>
    <lineage>
        <taxon>Bacteria</taxon>
        <taxon>Bacillati</taxon>
        <taxon>Actinomycetota</taxon>
        <taxon>Actinomycetes</taxon>
        <taxon>Micromonosporales</taxon>
        <taxon>Micromonosporaceae</taxon>
        <taxon>Actinoplanes</taxon>
    </lineage>
</organism>
<accession>A0ABT6WWN5</accession>
<feature type="transmembrane region" description="Helical" evidence="1">
    <location>
        <begin position="98"/>
        <end position="119"/>
    </location>
</feature>
<sequence>MTSFYQQFNTTGNASVGNQIGQVSGGLHQGAGVYAAAAGDLAGGLDRLRDTLNQAHRRGEIDAATLADAQHELDAAEAALPATDEQQRGQARRALRKLSGLLSGVAGFGAQVATVLSTFEGIGA</sequence>
<proteinExistence type="predicted"/>
<evidence type="ECO:0000313" key="2">
    <source>
        <dbReference type="EMBL" id="MDI6104130.1"/>
    </source>
</evidence>
<reference evidence="2 3" key="1">
    <citation type="submission" date="2023-05" db="EMBL/GenBank/DDBJ databases">
        <title>Actinoplanes sp. NEAU-A12 genome sequencing.</title>
        <authorList>
            <person name="Wang Z.-S."/>
        </authorList>
    </citation>
    <scope>NUCLEOTIDE SEQUENCE [LARGE SCALE GENOMIC DNA]</scope>
    <source>
        <strain evidence="2 3">NEAU-A12</strain>
    </source>
</reference>
<protein>
    <submittedName>
        <fullName evidence="2">Uncharacterized protein</fullName>
    </submittedName>
</protein>
<keyword evidence="1" id="KW-1133">Transmembrane helix</keyword>
<keyword evidence="3" id="KW-1185">Reference proteome</keyword>
<name>A0ABT6WWN5_9ACTN</name>
<evidence type="ECO:0000256" key="1">
    <source>
        <dbReference type="SAM" id="Phobius"/>
    </source>
</evidence>
<keyword evidence="1" id="KW-0472">Membrane</keyword>
<evidence type="ECO:0000313" key="3">
    <source>
        <dbReference type="Proteomes" id="UP001241758"/>
    </source>
</evidence>
<dbReference type="EMBL" id="JASCTH010000030">
    <property type="protein sequence ID" value="MDI6104130.1"/>
    <property type="molecule type" value="Genomic_DNA"/>
</dbReference>
<gene>
    <name evidence="2" type="ORF">QLQ12_36615</name>
</gene>
<keyword evidence="1" id="KW-0812">Transmembrane</keyword>
<dbReference type="Proteomes" id="UP001241758">
    <property type="component" value="Unassembled WGS sequence"/>
</dbReference>
<comment type="caution">
    <text evidence="2">The sequence shown here is derived from an EMBL/GenBank/DDBJ whole genome shotgun (WGS) entry which is preliminary data.</text>
</comment>